<evidence type="ECO:0000313" key="10">
    <source>
        <dbReference type="Proteomes" id="UP000009138"/>
    </source>
</evidence>
<proteinExistence type="predicted"/>
<keyword evidence="4" id="KW-0804">Transcription</keyword>
<keyword evidence="2" id="KW-0238">DNA-binding</keyword>
<dbReference type="SMART" id="SM00353">
    <property type="entry name" value="HLH"/>
    <property type="match status" value="1"/>
</dbReference>
<evidence type="ECO:0000256" key="6">
    <source>
        <dbReference type="SAM" id="Coils"/>
    </source>
</evidence>
<dbReference type="STRING" id="246409.I1BS62"/>
<organism evidence="9 10">
    <name type="scientific">Rhizopus delemar (strain RA 99-880 / ATCC MYA-4621 / FGSC 9543 / NRRL 43880)</name>
    <name type="common">Mucormycosis agent</name>
    <name type="synonym">Rhizopus arrhizus var. delemar</name>
    <dbReference type="NCBI Taxonomy" id="246409"/>
    <lineage>
        <taxon>Eukaryota</taxon>
        <taxon>Fungi</taxon>
        <taxon>Fungi incertae sedis</taxon>
        <taxon>Mucoromycota</taxon>
        <taxon>Mucoromycotina</taxon>
        <taxon>Mucoromycetes</taxon>
        <taxon>Mucorales</taxon>
        <taxon>Mucorineae</taxon>
        <taxon>Rhizopodaceae</taxon>
        <taxon>Rhizopus</taxon>
    </lineage>
</organism>
<dbReference type="OrthoDB" id="8964853at2759"/>
<dbReference type="RefSeq" id="XP_067514438.1">
    <property type="nucleotide sequence ID" value="XM_067658337.1"/>
</dbReference>
<feature type="coiled-coil region" evidence="6">
    <location>
        <begin position="144"/>
        <end position="171"/>
    </location>
</feature>
<dbReference type="PANTHER" id="PTHR10328">
    <property type="entry name" value="PROTEIN MAX MYC-ASSOCIATED FACTOR X"/>
    <property type="match status" value="1"/>
</dbReference>
<dbReference type="EMBL" id="CH476733">
    <property type="protein sequence ID" value="EIE79042.1"/>
    <property type="molecule type" value="Genomic_DNA"/>
</dbReference>
<feature type="region of interest" description="Disordered" evidence="7">
    <location>
        <begin position="81"/>
        <end position="100"/>
    </location>
</feature>
<dbReference type="GO" id="GO:0090575">
    <property type="term" value="C:RNA polymerase II transcription regulator complex"/>
    <property type="evidence" value="ECO:0007669"/>
    <property type="project" value="TreeGrafter"/>
</dbReference>
<dbReference type="InterPro" id="IPR011598">
    <property type="entry name" value="bHLH_dom"/>
</dbReference>
<evidence type="ECO:0000256" key="4">
    <source>
        <dbReference type="ARBA" id="ARBA00023163"/>
    </source>
</evidence>
<keyword evidence="1" id="KW-0805">Transcription regulation</keyword>
<dbReference type="GO" id="GO:0003700">
    <property type="term" value="F:DNA-binding transcription factor activity"/>
    <property type="evidence" value="ECO:0007669"/>
    <property type="project" value="TreeGrafter"/>
</dbReference>
<evidence type="ECO:0000256" key="7">
    <source>
        <dbReference type="SAM" id="MobiDB-lite"/>
    </source>
</evidence>
<dbReference type="GO" id="GO:0003677">
    <property type="term" value="F:DNA binding"/>
    <property type="evidence" value="ECO:0007669"/>
    <property type="project" value="UniProtKB-KW"/>
</dbReference>
<dbReference type="Proteomes" id="UP000009138">
    <property type="component" value="Unassembled WGS sequence"/>
</dbReference>
<dbReference type="VEuPathDB" id="FungiDB:RO3G_03747"/>
<evidence type="ECO:0000256" key="1">
    <source>
        <dbReference type="ARBA" id="ARBA00023015"/>
    </source>
</evidence>
<evidence type="ECO:0000313" key="9">
    <source>
        <dbReference type="EMBL" id="EIE79042.1"/>
    </source>
</evidence>
<evidence type="ECO:0000256" key="2">
    <source>
        <dbReference type="ARBA" id="ARBA00023125"/>
    </source>
</evidence>
<dbReference type="Gene3D" id="4.10.280.10">
    <property type="entry name" value="Helix-loop-helix DNA-binding domain"/>
    <property type="match status" value="1"/>
</dbReference>
<dbReference type="GO" id="GO:0046983">
    <property type="term" value="F:protein dimerization activity"/>
    <property type="evidence" value="ECO:0007669"/>
    <property type="project" value="InterPro"/>
</dbReference>
<dbReference type="AlphaFoldDB" id="I1BS62"/>
<accession>I1BS62</accession>
<keyword evidence="6" id="KW-0175">Coiled coil</keyword>
<keyword evidence="10" id="KW-1185">Reference proteome</keyword>
<dbReference type="InParanoid" id="I1BS62"/>
<dbReference type="GO" id="GO:0045944">
    <property type="term" value="P:positive regulation of transcription by RNA polymerase II"/>
    <property type="evidence" value="ECO:0007669"/>
    <property type="project" value="TreeGrafter"/>
</dbReference>
<evidence type="ECO:0000259" key="8">
    <source>
        <dbReference type="PROSITE" id="PS50888"/>
    </source>
</evidence>
<feature type="domain" description="BHLH" evidence="8">
    <location>
        <begin position="95"/>
        <end position="147"/>
    </location>
</feature>
<evidence type="ECO:0000256" key="3">
    <source>
        <dbReference type="ARBA" id="ARBA00023159"/>
    </source>
</evidence>
<dbReference type="PROSITE" id="PS50888">
    <property type="entry name" value="BHLH"/>
    <property type="match status" value="1"/>
</dbReference>
<dbReference type="OMA" id="YHASTEQ"/>
<dbReference type="SUPFAM" id="SSF47459">
    <property type="entry name" value="HLH, helix-loop-helix DNA-binding domain"/>
    <property type="match status" value="1"/>
</dbReference>
<gene>
    <name evidence="9" type="ORF">RO3G_03747</name>
</gene>
<dbReference type="GeneID" id="93610718"/>
<keyword evidence="3" id="KW-0010">Activator</keyword>
<keyword evidence="5" id="KW-0539">Nucleus</keyword>
<dbReference type="Pfam" id="PF00010">
    <property type="entry name" value="HLH"/>
    <property type="match status" value="1"/>
</dbReference>
<sequence>MYQTQYQSALYEELEHLAEYPSEILLFNDSSIEQYSSPPDLATSTATSVNSCTPSPITAKTSPCFTERECLESAESKTLGNSSISKRHISPNKAERKAEHNAIERARRECLNSKFQQLADALPNLQTYRRPSKGQIVEKALDWVKQNQTKEEKYQQQITQLQNENKCLSAHIIMMKQHQSTTAIPTFSISTPTTYFANTRQVLSDHNMLTFNNHKDPATNSIGDLDKQYYQDIEKVSNITFSNVAVSDWKKTEFATYEGDIQDYAFSLKVGEIQEEGDNESKSSLDDYQDSNINDAYPELATHDLNGFNINPFSSWEKNQQNTLCSHPSINSVSSGYYHHPYSFLRK</sequence>
<protein>
    <recommendedName>
        <fullName evidence="8">BHLH domain-containing protein</fullName>
    </recommendedName>
</protein>
<reference evidence="9 10" key="1">
    <citation type="journal article" date="2009" name="PLoS Genet.">
        <title>Genomic analysis of the basal lineage fungus Rhizopus oryzae reveals a whole-genome duplication.</title>
        <authorList>
            <person name="Ma L.-J."/>
            <person name="Ibrahim A.S."/>
            <person name="Skory C."/>
            <person name="Grabherr M.G."/>
            <person name="Burger G."/>
            <person name="Butler M."/>
            <person name="Elias M."/>
            <person name="Idnurm A."/>
            <person name="Lang B.F."/>
            <person name="Sone T."/>
            <person name="Abe A."/>
            <person name="Calvo S.E."/>
            <person name="Corrochano L.M."/>
            <person name="Engels R."/>
            <person name="Fu J."/>
            <person name="Hansberg W."/>
            <person name="Kim J.-M."/>
            <person name="Kodira C.D."/>
            <person name="Koehrsen M.J."/>
            <person name="Liu B."/>
            <person name="Miranda-Saavedra D."/>
            <person name="O'Leary S."/>
            <person name="Ortiz-Castellanos L."/>
            <person name="Poulter R."/>
            <person name="Rodriguez-Romero J."/>
            <person name="Ruiz-Herrera J."/>
            <person name="Shen Y.-Q."/>
            <person name="Zeng Q."/>
            <person name="Galagan J."/>
            <person name="Birren B.W."/>
            <person name="Cuomo C.A."/>
            <person name="Wickes B.L."/>
        </authorList>
    </citation>
    <scope>NUCLEOTIDE SEQUENCE [LARGE SCALE GENOMIC DNA]</scope>
    <source>
        <strain evidence="10">RA 99-880 / ATCC MYA-4621 / FGSC 9543 / NRRL 43880</strain>
    </source>
</reference>
<dbReference type="PANTHER" id="PTHR10328:SF3">
    <property type="entry name" value="PROTEIN MAX"/>
    <property type="match status" value="1"/>
</dbReference>
<name>I1BS62_RHIO9</name>
<evidence type="ECO:0000256" key="5">
    <source>
        <dbReference type="ARBA" id="ARBA00023242"/>
    </source>
</evidence>
<dbReference type="eggNOG" id="KOG2483">
    <property type="taxonomic scope" value="Eukaryota"/>
</dbReference>
<dbReference type="InterPro" id="IPR036638">
    <property type="entry name" value="HLH_DNA-bd_sf"/>
</dbReference>